<evidence type="ECO:0008006" key="3">
    <source>
        <dbReference type="Google" id="ProtNLM"/>
    </source>
</evidence>
<dbReference type="Proteomes" id="UP001522462">
    <property type="component" value="Unassembled WGS sequence"/>
</dbReference>
<dbReference type="EMBL" id="JAAEDA010000022">
    <property type="protein sequence ID" value="MCJ1978416.1"/>
    <property type="molecule type" value="Genomic_DNA"/>
</dbReference>
<name>A0ABT0APB5_9LACT</name>
<gene>
    <name evidence="1" type="ORF">GYN19_10700</name>
</gene>
<dbReference type="Gene3D" id="3.40.50.10140">
    <property type="entry name" value="Toll/interleukin-1 receptor homology (TIR) domain"/>
    <property type="match status" value="1"/>
</dbReference>
<organism evidence="1 2">
    <name type="scientific">Pseudolactococcus paracarnosus</name>
    <dbReference type="NCBI Taxonomy" id="2749962"/>
    <lineage>
        <taxon>Bacteria</taxon>
        <taxon>Bacillati</taxon>
        <taxon>Bacillota</taxon>
        <taxon>Bacilli</taxon>
        <taxon>Lactobacillales</taxon>
        <taxon>Streptococcaceae</taxon>
        <taxon>Pseudolactococcus</taxon>
    </lineage>
</organism>
<sequence>MDTFENRPGTKLNEYMANGISSSRFILCICAETYLEKIDMYNTGVNNEIKLLEEMSDKPYIMPIIEKDNLQVFTSFFEGKFRNELLFDRSYSQYNVS</sequence>
<evidence type="ECO:0000313" key="1">
    <source>
        <dbReference type="EMBL" id="MCJ1978416.1"/>
    </source>
</evidence>
<proteinExistence type="predicted"/>
<accession>A0ABT0APB5</accession>
<dbReference type="RefSeq" id="WP_243915343.1">
    <property type="nucleotide sequence ID" value="NZ_JAAECY010000045.1"/>
</dbReference>
<comment type="caution">
    <text evidence="1">The sequence shown here is derived from an EMBL/GenBank/DDBJ whole genome shotgun (WGS) entry which is preliminary data.</text>
</comment>
<keyword evidence="2" id="KW-1185">Reference proteome</keyword>
<dbReference type="InterPro" id="IPR035897">
    <property type="entry name" value="Toll_tir_struct_dom_sf"/>
</dbReference>
<evidence type="ECO:0000313" key="2">
    <source>
        <dbReference type="Proteomes" id="UP001522462"/>
    </source>
</evidence>
<reference evidence="1 2" key="1">
    <citation type="journal article" date="2022" name="Microbiol. Res.">
        <title>Comparative genome analysis, predicted lifestyle and antimicrobial strategies of Lactococcus carnosus and Lactococcus paracarnosus isolated from meat.</title>
        <authorList>
            <person name="Werum V."/>
            <person name="Ehrmann M."/>
            <person name="Vogel R."/>
            <person name="Hilgarth M."/>
        </authorList>
    </citation>
    <scope>NUCLEOTIDE SEQUENCE [LARGE SCALE GENOMIC DNA]</scope>
    <source>
        <strain evidence="1 2">TMW21897</strain>
    </source>
</reference>
<protein>
    <recommendedName>
        <fullName evidence="3">TIR domain-containing protein</fullName>
    </recommendedName>
</protein>